<keyword evidence="2" id="KW-0175">Coiled coil</keyword>
<dbReference type="AlphaFoldDB" id="A0A9X7YP62"/>
<dbReference type="Gene3D" id="1.10.287.470">
    <property type="entry name" value="Helix hairpin bin"/>
    <property type="match status" value="1"/>
</dbReference>
<accession>A0A9X7YP62</accession>
<dbReference type="Gene3D" id="2.40.30.170">
    <property type="match status" value="1"/>
</dbReference>
<keyword evidence="3" id="KW-0472">Membrane</keyword>
<evidence type="ECO:0000256" key="3">
    <source>
        <dbReference type="SAM" id="Phobius"/>
    </source>
</evidence>
<name>A0A9X7YP62_9GAMM</name>
<evidence type="ECO:0000313" key="4">
    <source>
        <dbReference type="EMBL" id="QQD24404.1"/>
    </source>
</evidence>
<dbReference type="EMBL" id="CP046056">
    <property type="protein sequence ID" value="QQD24404.1"/>
    <property type="molecule type" value="Genomic_DNA"/>
</dbReference>
<keyword evidence="3" id="KW-0812">Transmembrane</keyword>
<keyword evidence="3" id="KW-1133">Transmembrane helix</keyword>
<proteinExistence type="inferred from homology"/>
<reference evidence="4 5" key="1">
    <citation type="submission" date="2019-11" db="EMBL/GenBank/DDBJ databases">
        <title>Venatorbacter sp. nov. a predator of Campylobacter and other Gram-negative bacteria.</title>
        <authorList>
            <person name="Saeedi A."/>
            <person name="Cummings N.J."/>
            <person name="Connerton I.F."/>
            <person name="Connerton P.L."/>
        </authorList>
    </citation>
    <scope>NUCLEOTIDE SEQUENCE [LARGE SCALE GENOMIC DNA]</scope>
    <source>
        <strain evidence="4">XL5</strain>
    </source>
</reference>
<evidence type="ECO:0000256" key="1">
    <source>
        <dbReference type="ARBA" id="ARBA00009477"/>
    </source>
</evidence>
<evidence type="ECO:0000313" key="5">
    <source>
        <dbReference type="Proteomes" id="UP000596074"/>
    </source>
</evidence>
<keyword evidence="5" id="KW-1185">Reference proteome</keyword>
<dbReference type="InterPro" id="IPR006143">
    <property type="entry name" value="RND_pump_MFP"/>
</dbReference>
<feature type="transmembrane region" description="Helical" evidence="3">
    <location>
        <begin position="17"/>
        <end position="36"/>
    </location>
</feature>
<dbReference type="KEGG" id="vcw:GJQ55_07900"/>
<dbReference type="PANTHER" id="PTHR30469">
    <property type="entry name" value="MULTIDRUG RESISTANCE PROTEIN MDTA"/>
    <property type="match status" value="1"/>
</dbReference>
<sequence length="386" mass="41592">MSSANGSSLSLWQRSKSTVLVVVVLAIGVVGFNYITASAPKPQRVKPQPVARLVEAVPVTLASSRPYWLSGGEVRAAEQVALAAQVSARVVQLSGQALPGARLAKGTLLAQLEKADFELALQQQQAALAQAEAQLQIEQGQAALAQEEYAIAAQPLSEQERALVLREPQIASARAAVATARANVQQARLNLARTEIRMPFDGQILARHISTGSQVGSSTPLFEVVRTDHFWVEVKVPRTFLPLLDTTASALVMPAGADPHGHGREASILHVLPGVSDSDRQAVVLLQINNPLGGDLPVLAGDYVSVQLPGRVFEQAVVIDSRYLQDDGTVWVVHQNQLQRRQPEVLFRGREQVWLGKGFSPEDRILSSRVDAAVAGMSVRLQEPRP</sequence>
<protein>
    <submittedName>
        <fullName evidence="4">Efflux RND transporter periplasmic adaptor subunit</fullName>
    </submittedName>
</protein>
<gene>
    <name evidence="4" type="ORF">GJQ55_07900</name>
</gene>
<dbReference type="NCBIfam" id="TIGR01730">
    <property type="entry name" value="RND_mfp"/>
    <property type="match status" value="1"/>
</dbReference>
<dbReference type="Gene3D" id="2.40.50.100">
    <property type="match status" value="1"/>
</dbReference>
<feature type="coiled-coil region" evidence="2">
    <location>
        <begin position="114"/>
        <end position="197"/>
    </location>
</feature>
<comment type="similarity">
    <text evidence="1">Belongs to the membrane fusion protein (MFP) (TC 8.A.1) family.</text>
</comment>
<dbReference type="Proteomes" id="UP000596074">
    <property type="component" value="Chromosome"/>
</dbReference>
<dbReference type="GO" id="GO:0015562">
    <property type="term" value="F:efflux transmembrane transporter activity"/>
    <property type="evidence" value="ECO:0007669"/>
    <property type="project" value="TreeGrafter"/>
</dbReference>
<evidence type="ECO:0000256" key="2">
    <source>
        <dbReference type="SAM" id="Coils"/>
    </source>
</evidence>
<dbReference type="PANTHER" id="PTHR30469:SF12">
    <property type="entry name" value="MULTIDRUG RESISTANCE PROTEIN MDTA"/>
    <property type="match status" value="1"/>
</dbReference>
<organism evidence="4 5">
    <name type="scientific">Venatoribacter cucullus</name>
    <dbReference type="NCBI Taxonomy" id="2661630"/>
    <lineage>
        <taxon>Bacteria</taxon>
        <taxon>Pseudomonadati</taxon>
        <taxon>Pseudomonadota</taxon>
        <taxon>Gammaproteobacteria</taxon>
        <taxon>Oceanospirillales</taxon>
        <taxon>Oceanospirillaceae</taxon>
        <taxon>Venatoribacter</taxon>
    </lineage>
</organism>
<dbReference type="SUPFAM" id="SSF111369">
    <property type="entry name" value="HlyD-like secretion proteins"/>
    <property type="match status" value="1"/>
</dbReference>
<dbReference type="RefSeq" id="WP_228344450.1">
    <property type="nucleotide sequence ID" value="NZ_CP046056.1"/>
</dbReference>
<dbReference type="GO" id="GO:1990281">
    <property type="term" value="C:efflux pump complex"/>
    <property type="evidence" value="ECO:0007669"/>
    <property type="project" value="TreeGrafter"/>
</dbReference>